<proteinExistence type="inferred from homology"/>
<keyword evidence="3 5" id="KW-0418">Kinase</keyword>
<feature type="domain" description="Polyphosphate kinase-2-related" evidence="4">
    <location>
        <begin position="26"/>
        <end position="245"/>
    </location>
</feature>
<keyword evidence="2" id="KW-0808">Transferase</keyword>
<comment type="similarity">
    <text evidence="1">Belongs to the polyphosphate kinase 2 (PPK2) family. Class I subfamily.</text>
</comment>
<evidence type="ECO:0000313" key="6">
    <source>
        <dbReference type="Proteomes" id="UP001279642"/>
    </source>
</evidence>
<gene>
    <name evidence="5" type="ORF">SMD27_22205</name>
</gene>
<name>A0ABU5EGL5_9PROT</name>
<evidence type="ECO:0000256" key="3">
    <source>
        <dbReference type="ARBA" id="ARBA00022777"/>
    </source>
</evidence>
<dbReference type="Proteomes" id="UP001279642">
    <property type="component" value="Unassembled WGS sequence"/>
</dbReference>
<dbReference type="GO" id="GO:0016301">
    <property type="term" value="F:kinase activity"/>
    <property type="evidence" value="ECO:0007669"/>
    <property type="project" value="UniProtKB-KW"/>
</dbReference>
<protein>
    <submittedName>
        <fullName evidence="5">Polyphosphate kinase</fullName>
    </submittedName>
</protein>
<dbReference type="PANTHER" id="PTHR34383:SF3">
    <property type="entry name" value="POLYPHOSPHATE:AMP PHOSPHOTRANSFERASE"/>
    <property type="match status" value="1"/>
</dbReference>
<dbReference type="SUPFAM" id="SSF52540">
    <property type="entry name" value="P-loop containing nucleoside triphosphate hydrolases"/>
    <property type="match status" value="1"/>
</dbReference>
<dbReference type="Pfam" id="PF03976">
    <property type="entry name" value="PPK2"/>
    <property type="match status" value="1"/>
</dbReference>
<dbReference type="EMBL" id="JAXCLW010000011">
    <property type="protein sequence ID" value="MDY0885569.1"/>
    <property type="molecule type" value="Genomic_DNA"/>
</dbReference>
<dbReference type="InterPro" id="IPR027417">
    <property type="entry name" value="P-loop_NTPase"/>
</dbReference>
<dbReference type="Gene3D" id="3.40.50.300">
    <property type="entry name" value="P-loop containing nucleotide triphosphate hydrolases"/>
    <property type="match status" value="1"/>
</dbReference>
<evidence type="ECO:0000256" key="2">
    <source>
        <dbReference type="ARBA" id="ARBA00022679"/>
    </source>
</evidence>
<accession>A0ABU5EGL5</accession>
<dbReference type="InterPro" id="IPR016898">
    <property type="entry name" value="Polyphosphate_phosphotransfera"/>
</dbReference>
<keyword evidence="6" id="KW-1185">Reference proteome</keyword>
<comment type="caution">
    <text evidence="5">The sequence shown here is derived from an EMBL/GenBank/DDBJ whole genome shotgun (WGS) entry which is preliminary data.</text>
</comment>
<dbReference type="RefSeq" id="WP_320510643.1">
    <property type="nucleotide sequence ID" value="NZ_JAXCLW010000011.1"/>
</dbReference>
<evidence type="ECO:0000259" key="4">
    <source>
        <dbReference type="Pfam" id="PF03976"/>
    </source>
</evidence>
<reference evidence="5 6" key="1">
    <citation type="journal article" date="2016" name="Antonie Van Leeuwenhoek">
        <title>Dongia soli sp. nov., isolated from soil from Dokdo, Korea.</title>
        <authorList>
            <person name="Kim D.U."/>
            <person name="Lee H."/>
            <person name="Kim H."/>
            <person name="Kim S.G."/>
            <person name="Ka J.O."/>
        </authorList>
    </citation>
    <scope>NUCLEOTIDE SEQUENCE [LARGE SCALE GENOMIC DNA]</scope>
    <source>
        <strain evidence="5 6">D78</strain>
    </source>
</reference>
<evidence type="ECO:0000313" key="5">
    <source>
        <dbReference type="EMBL" id="MDY0885569.1"/>
    </source>
</evidence>
<dbReference type="PIRSF" id="PIRSF028756">
    <property type="entry name" value="PPK2_prd"/>
    <property type="match status" value="1"/>
</dbReference>
<dbReference type="PANTHER" id="PTHR34383">
    <property type="entry name" value="POLYPHOSPHATE:AMP PHOSPHOTRANSFERASE-RELATED"/>
    <property type="match status" value="1"/>
</dbReference>
<evidence type="ECO:0000256" key="1">
    <source>
        <dbReference type="ARBA" id="ARBA00009924"/>
    </source>
</evidence>
<sequence length="285" mass="33240">MATERKSSKNGKKIQLDKLPSLNHRSSEYYEELLTEQQKKLTEIQHLFLFRGERAVIVFEGMDAAGKGGTIRRIAWALDPRSLSVWPIAAPNEIEKRQHYLQRFWARMPEKGHFSVFDRSWYGRVLVERVEAFAQAAEWKRAYGEINEFERQLTDSGIRIVKLFLHVSKDEQLRRFQARLDDPLKRWKLSYEDFRNREKWKDYITAAEDMFDRTNTANAPWHVIQSDNKPAARCAAFDIILKRLSQGLNLKESVIDPQVIELARDILSVGATRSSMGKQVKTKEG</sequence>
<organism evidence="5 6">
    <name type="scientific">Dongia soli</name>
    <dbReference type="NCBI Taxonomy" id="600628"/>
    <lineage>
        <taxon>Bacteria</taxon>
        <taxon>Pseudomonadati</taxon>
        <taxon>Pseudomonadota</taxon>
        <taxon>Alphaproteobacteria</taxon>
        <taxon>Rhodospirillales</taxon>
        <taxon>Dongiaceae</taxon>
        <taxon>Dongia</taxon>
    </lineage>
</organism>
<dbReference type="InterPro" id="IPR022488">
    <property type="entry name" value="PPK2-related"/>
</dbReference>